<evidence type="ECO:0000256" key="4">
    <source>
        <dbReference type="PIRSR" id="PIRSR603782-2"/>
    </source>
</evidence>
<feature type="binding site" evidence="3">
    <location>
        <position position="79"/>
    </location>
    <ligand>
        <name>Cu cation</name>
        <dbReference type="ChEBI" id="CHEBI:23378"/>
    </ligand>
</feature>
<evidence type="ECO:0000256" key="2">
    <source>
        <dbReference type="ARBA" id="ARBA00023008"/>
    </source>
</evidence>
<dbReference type="InterPro" id="IPR036249">
    <property type="entry name" value="Thioredoxin-like_sf"/>
</dbReference>
<dbReference type="PATRIC" id="fig|1076.23.peg.4223"/>
<dbReference type="GO" id="GO:0046872">
    <property type="term" value="F:metal ion binding"/>
    <property type="evidence" value="ECO:0007669"/>
    <property type="project" value="UniProtKB-KW"/>
</dbReference>
<keyword evidence="2 3" id="KW-0186">Copper</keyword>
<dbReference type="OrthoDB" id="9790194at2"/>
<comment type="caution">
    <text evidence="5">The sequence shown here is derived from an EMBL/GenBank/DDBJ whole genome shotgun (WGS) entry which is preliminary data.</text>
</comment>
<evidence type="ECO:0000313" key="5">
    <source>
        <dbReference type="EMBL" id="KIZ40081.1"/>
    </source>
</evidence>
<dbReference type="PANTHER" id="PTHR12151:SF25">
    <property type="entry name" value="LINALOOL DEHYDRATASE_ISOMERASE DOMAIN-CONTAINING PROTEIN"/>
    <property type="match status" value="1"/>
</dbReference>
<dbReference type="PANTHER" id="PTHR12151">
    <property type="entry name" value="ELECTRON TRANSPORT PROTIN SCO1/SENC FAMILY MEMBER"/>
    <property type="match status" value="1"/>
</dbReference>
<dbReference type="InterPro" id="IPR003782">
    <property type="entry name" value="SCO1/SenC"/>
</dbReference>
<organism evidence="5 6">
    <name type="scientific">Rhodopseudomonas palustris</name>
    <dbReference type="NCBI Taxonomy" id="1076"/>
    <lineage>
        <taxon>Bacteria</taxon>
        <taxon>Pseudomonadati</taxon>
        <taxon>Pseudomonadota</taxon>
        <taxon>Alphaproteobacteria</taxon>
        <taxon>Hyphomicrobiales</taxon>
        <taxon>Nitrobacteraceae</taxon>
        <taxon>Rhodopseudomonas</taxon>
    </lineage>
</organism>
<evidence type="ECO:0000256" key="1">
    <source>
        <dbReference type="ARBA" id="ARBA00010996"/>
    </source>
</evidence>
<evidence type="ECO:0000256" key="3">
    <source>
        <dbReference type="PIRSR" id="PIRSR603782-1"/>
    </source>
</evidence>
<evidence type="ECO:0000313" key="6">
    <source>
        <dbReference type="Proteomes" id="UP000032515"/>
    </source>
</evidence>
<dbReference type="AlphaFoldDB" id="A0A0D7EHC9"/>
<dbReference type="EMBL" id="JXXE01000378">
    <property type="protein sequence ID" value="KIZ40081.1"/>
    <property type="molecule type" value="Genomic_DNA"/>
</dbReference>
<dbReference type="Gene3D" id="3.40.30.10">
    <property type="entry name" value="Glutaredoxin"/>
    <property type="match status" value="1"/>
</dbReference>
<keyword evidence="3" id="KW-0479">Metal-binding</keyword>
<protein>
    <submittedName>
        <fullName evidence="5">Electron transporter SenC</fullName>
    </submittedName>
</protein>
<dbReference type="Pfam" id="PF02630">
    <property type="entry name" value="SCO1-SenC"/>
    <property type="match status" value="1"/>
</dbReference>
<dbReference type="RefSeq" id="WP_044414436.1">
    <property type="nucleotide sequence ID" value="NZ_JXXE01000378.1"/>
</dbReference>
<keyword evidence="4" id="KW-1015">Disulfide bond</keyword>
<dbReference type="Proteomes" id="UP000032515">
    <property type="component" value="Unassembled WGS sequence"/>
</dbReference>
<sequence length="208" mass="23002">MRSLRKFLIIVALAIATSVAIAWAWRTISPVTPPLPKPTTSGTPLIGGPFTLVATNGEVVSEKTYLGKWALIFFGYTFCPDVCPTTLNNMTVALEKLGSDAVKIQPMFITIDPARDTRDVLSEYLKSFDSRILGLTGTQAQIDRVVKEYRIYVAQQKSGTDDRDYLVSHSGYLYLMSPTGKFVSVIQGSEDGEAIASWLRKEISRSRQ</sequence>
<dbReference type="SUPFAM" id="SSF52833">
    <property type="entry name" value="Thioredoxin-like"/>
    <property type="match status" value="1"/>
</dbReference>
<dbReference type="CDD" id="cd02968">
    <property type="entry name" value="SCO"/>
    <property type="match status" value="1"/>
</dbReference>
<feature type="disulfide bond" description="Redox-active" evidence="4">
    <location>
        <begin position="79"/>
        <end position="83"/>
    </location>
</feature>
<accession>A0A0D7EHC9</accession>
<feature type="binding site" evidence="3">
    <location>
        <position position="169"/>
    </location>
    <ligand>
        <name>Cu cation</name>
        <dbReference type="ChEBI" id="CHEBI:23378"/>
    </ligand>
</feature>
<gene>
    <name evidence="5" type="ORF">OO17_18635</name>
</gene>
<feature type="binding site" evidence="3">
    <location>
        <position position="83"/>
    </location>
    <ligand>
        <name>Cu cation</name>
        <dbReference type="ChEBI" id="CHEBI:23378"/>
    </ligand>
</feature>
<name>A0A0D7EHC9_RHOPL</name>
<comment type="similarity">
    <text evidence="1">Belongs to the SCO1/2 family.</text>
</comment>
<proteinExistence type="inferred from homology"/>
<dbReference type="FunFam" id="3.40.30.10:FF:000013">
    <property type="entry name" value="Blast:Protein SCO1 homolog, mitochondrial"/>
    <property type="match status" value="1"/>
</dbReference>
<reference evidence="5 6" key="1">
    <citation type="submission" date="2014-11" db="EMBL/GenBank/DDBJ databases">
        <title>Genomics and ecophysiology of heterotrophic nitrogen fixing bacteria isolated from estuarine surface water.</title>
        <authorList>
            <person name="Bentzon-Tilia M."/>
            <person name="Severin I."/>
            <person name="Hansen L.H."/>
            <person name="Riemann L."/>
        </authorList>
    </citation>
    <scope>NUCLEOTIDE SEQUENCE [LARGE SCALE GENOMIC DNA]</scope>
    <source>
        <strain evidence="5 6">BAL398</strain>
    </source>
</reference>